<dbReference type="PANTHER" id="PTHR43685:SF2">
    <property type="entry name" value="GLYCOSYLTRANSFERASE 2-LIKE DOMAIN-CONTAINING PROTEIN"/>
    <property type="match status" value="1"/>
</dbReference>
<dbReference type="GO" id="GO:0016740">
    <property type="term" value="F:transferase activity"/>
    <property type="evidence" value="ECO:0007669"/>
    <property type="project" value="UniProtKB-KW"/>
</dbReference>
<dbReference type="InterPro" id="IPR029044">
    <property type="entry name" value="Nucleotide-diphossugar_trans"/>
</dbReference>
<dbReference type="Pfam" id="PF00535">
    <property type="entry name" value="Glycos_transf_2"/>
    <property type="match status" value="1"/>
</dbReference>
<organism evidence="1 2">
    <name type="scientific">Acidipropionibacterium jensenii</name>
    <dbReference type="NCBI Taxonomy" id="1749"/>
    <lineage>
        <taxon>Bacteria</taxon>
        <taxon>Bacillati</taxon>
        <taxon>Actinomycetota</taxon>
        <taxon>Actinomycetes</taxon>
        <taxon>Propionibacteriales</taxon>
        <taxon>Propionibacteriaceae</taxon>
        <taxon>Acidipropionibacterium</taxon>
    </lineage>
</organism>
<dbReference type="InterPro" id="IPR001173">
    <property type="entry name" value="Glyco_trans_2-like"/>
</dbReference>
<evidence type="ECO:0000313" key="2">
    <source>
        <dbReference type="Proteomes" id="UP000285875"/>
    </source>
</evidence>
<accession>A0A3T0RXV6</accession>
<dbReference type="Gene3D" id="3.90.550.10">
    <property type="entry name" value="Spore Coat Polysaccharide Biosynthesis Protein SpsA, Chain A"/>
    <property type="match status" value="1"/>
</dbReference>
<dbReference type="PANTHER" id="PTHR43685">
    <property type="entry name" value="GLYCOSYLTRANSFERASE"/>
    <property type="match status" value="1"/>
</dbReference>
<name>A0A3T0RXV6_9ACTN</name>
<dbReference type="CDD" id="cd02525">
    <property type="entry name" value="Succinoglycan_BP_ExoA"/>
    <property type="match status" value="1"/>
</dbReference>
<gene>
    <name evidence="1" type="ORF">C0Z10_03775</name>
</gene>
<evidence type="ECO:0000313" key="1">
    <source>
        <dbReference type="EMBL" id="AZZ39017.1"/>
    </source>
</evidence>
<protein>
    <submittedName>
        <fullName evidence="1">Glycosyltransferase family 2 protein</fullName>
    </submittedName>
</protein>
<dbReference type="Proteomes" id="UP000285875">
    <property type="component" value="Chromosome"/>
</dbReference>
<dbReference type="KEGG" id="aji:C0Z10_03775"/>
<dbReference type="InterPro" id="IPR050834">
    <property type="entry name" value="Glycosyltransf_2"/>
</dbReference>
<dbReference type="EMBL" id="CP025570">
    <property type="protein sequence ID" value="AZZ39017.1"/>
    <property type="molecule type" value="Genomic_DNA"/>
</dbReference>
<sequence length="364" mass="39374">MATMSSSTYPAPPVSVVMPVRDEEKYLASSVDGILAQGYPGEMEVILVVAPGHDASQQIAEDLAARDPRVRVVPNPWATTPRALNIGVAAARHDIIVRVDAHGELAPEYIATAVELLERTGAANVGGVMDARGRTAFEQAVAVAYTSRLGLGSSSFHLGDSPEGPADTVFLGVFRKSDLLAVDGFDVTFDRAQDWELNYRLRQAGRQVWFSPRLRVTYRPRSTVGALARQFFRTGQWRREVMRRHRDSVSLRYLAAPLTVSASVIGAALGIAGAVRALAGILPGADSRRPGGQWMLAGWGLPLGYAAAITVGSVAMRRPMPRQVRRRLPLVLAVMHFSWGAGFLVGLPRRHRDTGDAGQPPLIE</sequence>
<keyword evidence="1" id="KW-0808">Transferase</keyword>
<dbReference type="AlphaFoldDB" id="A0A3T0RXV6"/>
<reference evidence="2" key="1">
    <citation type="submission" date="2017-12" db="EMBL/GenBank/DDBJ databases">
        <title>Whole genome sequencing of Acidipropionibacterium jensenii strains JS279 and JS280.</title>
        <authorList>
            <person name="Deptula P."/>
            <person name="Laine P."/>
            <person name="Smolander O.-P."/>
            <person name="Paulin L."/>
            <person name="Auvinen P."/>
            <person name="Varmanen P."/>
        </authorList>
    </citation>
    <scope>NUCLEOTIDE SEQUENCE [LARGE SCALE GENOMIC DNA]</scope>
    <source>
        <strain evidence="2">JS280</strain>
    </source>
</reference>
<proteinExistence type="predicted"/>
<dbReference type="OrthoDB" id="1757142at2"/>
<dbReference type="SUPFAM" id="SSF53448">
    <property type="entry name" value="Nucleotide-diphospho-sugar transferases"/>
    <property type="match status" value="1"/>
</dbReference>